<organism evidence="1 2">
    <name type="scientific">Chionoecetes opilio</name>
    <name type="common">Atlantic snow crab</name>
    <name type="synonym">Cancer opilio</name>
    <dbReference type="NCBI Taxonomy" id="41210"/>
    <lineage>
        <taxon>Eukaryota</taxon>
        <taxon>Metazoa</taxon>
        <taxon>Ecdysozoa</taxon>
        <taxon>Arthropoda</taxon>
        <taxon>Crustacea</taxon>
        <taxon>Multicrustacea</taxon>
        <taxon>Malacostraca</taxon>
        <taxon>Eumalacostraca</taxon>
        <taxon>Eucarida</taxon>
        <taxon>Decapoda</taxon>
        <taxon>Pleocyemata</taxon>
        <taxon>Brachyura</taxon>
        <taxon>Eubrachyura</taxon>
        <taxon>Majoidea</taxon>
        <taxon>Majidae</taxon>
        <taxon>Chionoecetes</taxon>
    </lineage>
</organism>
<keyword evidence="2" id="KW-1185">Reference proteome</keyword>
<reference evidence="1" key="1">
    <citation type="submission" date="2020-07" db="EMBL/GenBank/DDBJ databases">
        <title>The High-quality genome of the commercially important snow crab, Chionoecetes opilio.</title>
        <authorList>
            <person name="Jeong J.-H."/>
            <person name="Ryu S."/>
        </authorList>
    </citation>
    <scope>NUCLEOTIDE SEQUENCE</scope>
    <source>
        <strain evidence="1">MADBK_172401_WGS</strain>
        <tissue evidence="1">Digestive gland</tissue>
    </source>
</reference>
<comment type="caution">
    <text evidence="1">The sequence shown here is derived from an EMBL/GenBank/DDBJ whole genome shotgun (WGS) entry which is preliminary data.</text>
</comment>
<dbReference type="AlphaFoldDB" id="A0A8J4XX04"/>
<evidence type="ECO:0000313" key="2">
    <source>
        <dbReference type="Proteomes" id="UP000770661"/>
    </source>
</evidence>
<sequence length="152" mass="16106">MFVIPRRSITGTRGSPAVTALGPGLPLYREGRGVSRDTGREGMPKQNLGWWIRMGGPSIAFSGLSRRSSFFTNTSGYLSKKYSLAAEGDVVLWSGSGGDTVRGGVGAPEICVRHWVTPSSLLLLDSMTLLAVLRTATICSGKFLGTTPSALQ</sequence>
<protein>
    <submittedName>
        <fullName evidence="1">Uncharacterized protein</fullName>
    </submittedName>
</protein>
<name>A0A8J4XX04_CHIOP</name>
<dbReference type="Proteomes" id="UP000770661">
    <property type="component" value="Unassembled WGS sequence"/>
</dbReference>
<evidence type="ECO:0000313" key="1">
    <source>
        <dbReference type="EMBL" id="KAG0715333.1"/>
    </source>
</evidence>
<gene>
    <name evidence="1" type="ORF">GWK47_012125</name>
</gene>
<proteinExistence type="predicted"/>
<accession>A0A8J4XX04</accession>
<dbReference type="EMBL" id="JACEEZ010019773">
    <property type="protein sequence ID" value="KAG0715333.1"/>
    <property type="molecule type" value="Genomic_DNA"/>
</dbReference>